<evidence type="ECO:0000256" key="2">
    <source>
        <dbReference type="ARBA" id="ARBA00023157"/>
    </source>
</evidence>
<feature type="chain" id="PRO_5022673079" evidence="3">
    <location>
        <begin position="28"/>
        <end position="237"/>
    </location>
</feature>
<proteinExistence type="inferred from homology"/>
<feature type="domain" description="Peptidase S1" evidence="4">
    <location>
        <begin position="34"/>
        <end position="236"/>
    </location>
</feature>
<keyword evidence="5" id="KW-0645">Protease</keyword>
<keyword evidence="6" id="KW-1185">Reference proteome</keyword>
<evidence type="ECO:0000313" key="5">
    <source>
        <dbReference type="EMBL" id="KAA2267035.1"/>
    </source>
</evidence>
<accession>A0A5B2XV56</accession>
<organism evidence="5 6">
    <name type="scientific">Solihabitans fulvus</name>
    <dbReference type="NCBI Taxonomy" id="1892852"/>
    <lineage>
        <taxon>Bacteria</taxon>
        <taxon>Bacillati</taxon>
        <taxon>Actinomycetota</taxon>
        <taxon>Actinomycetes</taxon>
        <taxon>Pseudonocardiales</taxon>
        <taxon>Pseudonocardiaceae</taxon>
        <taxon>Solihabitans</taxon>
    </lineage>
</organism>
<dbReference type="PRINTS" id="PR00722">
    <property type="entry name" value="CHYMOTRYPSIN"/>
</dbReference>
<evidence type="ECO:0000259" key="4">
    <source>
        <dbReference type="PROSITE" id="PS50240"/>
    </source>
</evidence>
<reference evidence="5 6" key="1">
    <citation type="submission" date="2019-09" db="EMBL/GenBank/DDBJ databases">
        <title>Goodfellowia gen. nov., a new genus of the Pseudonocardineae related to Actinoalloteichus, containing Goodfellowia coeruleoviolacea gen. nov., comb. nov. gen. nov., comb. nov.</title>
        <authorList>
            <person name="Labeda D."/>
        </authorList>
    </citation>
    <scope>NUCLEOTIDE SEQUENCE [LARGE SCALE GENOMIC DNA]</scope>
    <source>
        <strain evidence="5 6">AN110305</strain>
    </source>
</reference>
<dbReference type="AlphaFoldDB" id="A0A5B2XV56"/>
<name>A0A5B2XV56_9PSEU</name>
<dbReference type="InterPro" id="IPR001314">
    <property type="entry name" value="Peptidase_S1A"/>
</dbReference>
<comment type="similarity">
    <text evidence="1">Belongs to the peptidase S1 family.</text>
</comment>
<reference evidence="5 6" key="2">
    <citation type="submission" date="2019-09" db="EMBL/GenBank/DDBJ databases">
        <authorList>
            <person name="Jin C."/>
        </authorList>
    </citation>
    <scope>NUCLEOTIDE SEQUENCE [LARGE SCALE GENOMIC DNA]</scope>
    <source>
        <strain evidence="5 6">AN110305</strain>
    </source>
</reference>
<feature type="signal peptide" evidence="3">
    <location>
        <begin position="1"/>
        <end position="27"/>
    </location>
</feature>
<gene>
    <name evidence="5" type="ORF">F0L68_00420</name>
</gene>
<comment type="caution">
    <text evidence="5">The sequence shown here is derived from an EMBL/GenBank/DDBJ whole genome shotgun (WGS) entry which is preliminary data.</text>
</comment>
<keyword evidence="2" id="KW-1015">Disulfide bond</keyword>
<dbReference type="PANTHER" id="PTHR24276:SF98">
    <property type="entry name" value="FI18310P1-RELATED"/>
    <property type="match status" value="1"/>
</dbReference>
<dbReference type="Gene3D" id="2.40.10.10">
    <property type="entry name" value="Trypsin-like serine proteases"/>
    <property type="match status" value="1"/>
</dbReference>
<evidence type="ECO:0000256" key="1">
    <source>
        <dbReference type="ARBA" id="ARBA00007664"/>
    </source>
</evidence>
<dbReference type="GO" id="GO:0004252">
    <property type="term" value="F:serine-type endopeptidase activity"/>
    <property type="evidence" value="ECO:0007669"/>
    <property type="project" value="InterPro"/>
</dbReference>
<dbReference type="Pfam" id="PF00089">
    <property type="entry name" value="Trypsin"/>
    <property type="match status" value="1"/>
</dbReference>
<dbReference type="RefSeq" id="WP_149847343.1">
    <property type="nucleotide sequence ID" value="NZ_VUOB01000001.1"/>
</dbReference>
<keyword evidence="5" id="KW-0378">Hydrolase</keyword>
<dbReference type="EMBL" id="VUOB01000001">
    <property type="protein sequence ID" value="KAA2267035.1"/>
    <property type="molecule type" value="Genomic_DNA"/>
</dbReference>
<dbReference type="PROSITE" id="PS50240">
    <property type="entry name" value="TRYPSIN_DOM"/>
    <property type="match status" value="1"/>
</dbReference>
<dbReference type="OrthoDB" id="4310587at2"/>
<dbReference type="PANTHER" id="PTHR24276">
    <property type="entry name" value="POLYSERASE-RELATED"/>
    <property type="match status" value="1"/>
</dbReference>
<dbReference type="InterPro" id="IPR050430">
    <property type="entry name" value="Peptidase_S1"/>
</dbReference>
<evidence type="ECO:0000313" key="6">
    <source>
        <dbReference type="Proteomes" id="UP000323454"/>
    </source>
</evidence>
<protein>
    <submittedName>
        <fullName evidence="5">Trypsin-like serine protease</fullName>
    </submittedName>
</protein>
<dbReference type="InterPro" id="IPR001254">
    <property type="entry name" value="Trypsin_dom"/>
</dbReference>
<sequence length="237" mass="23796">MRMLKIAAAVCGAALVAGLGIGSTASAETSTPNIIGGGSAPTVGWGAQILWNNVTTYGGFECSGTIIAPQWVLTAQHCLNSAGIHVKVGSNKLGQGTDVPVDRQLASPRGDISLLHLTRAVSTTYMKLGNGDPATGSTNQIYGWGRTLNSSPPSPVLKTANVRVTGSSSDAFGGRAIASVGINGAAWHGDSGGPELSNGVQVGVCSTGSNSGSNPQGSQNYASVANSRAWIKSTSGV</sequence>
<dbReference type="GO" id="GO:0006508">
    <property type="term" value="P:proteolysis"/>
    <property type="evidence" value="ECO:0007669"/>
    <property type="project" value="UniProtKB-KW"/>
</dbReference>
<evidence type="ECO:0000256" key="3">
    <source>
        <dbReference type="SAM" id="SignalP"/>
    </source>
</evidence>
<dbReference type="Proteomes" id="UP000323454">
    <property type="component" value="Unassembled WGS sequence"/>
</dbReference>
<dbReference type="SUPFAM" id="SSF50494">
    <property type="entry name" value="Trypsin-like serine proteases"/>
    <property type="match status" value="1"/>
</dbReference>
<dbReference type="InterPro" id="IPR043504">
    <property type="entry name" value="Peptidase_S1_PA_chymotrypsin"/>
</dbReference>
<keyword evidence="3" id="KW-0732">Signal</keyword>
<dbReference type="SMART" id="SM00020">
    <property type="entry name" value="Tryp_SPc"/>
    <property type="match status" value="1"/>
</dbReference>
<dbReference type="InterPro" id="IPR009003">
    <property type="entry name" value="Peptidase_S1_PA"/>
</dbReference>